<name>A0AC61NGV1_9BACT</name>
<dbReference type="EMBL" id="CP081303">
    <property type="protein sequence ID" value="QZE14857.1"/>
    <property type="molecule type" value="Genomic_DNA"/>
</dbReference>
<reference evidence="1" key="1">
    <citation type="submission" date="2021-08" db="EMBL/GenBank/DDBJ databases">
        <title>Novel anaerobic bacterium isolated from sea squirt in East Sea, Republic of Korea.</title>
        <authorList>
            <person name="Nguyen T.H."/>
            <person name="Li Z."/>
            <person name="Lee Y.-J."/>
            <person name="Ko J."/>
            <person name="Kim S.-G."/>
        </authorList>
    </citation>
    <scope>NUCLEOTIDE SEQUENCE</scope>
    <source>
        <strain evidence="1">KCTC 25031</strain>
    </source>
</reference>
<accession>A0AC61NGV1</accession>
<protein>
    <submittedName>
        <fullName evidence="1">Tetratricopeptide repeat protein</fullName>
    </submittedName>
</protein>
<keyword evidence="2" id="KW-1185">Reference proteome</keyword>
<evidence type="ECO:0000313" key="1">
    <source>
        <dbReference type="EMBL" id="QZE14857.1"/>
    </source>
</evidence>
<gene>
    <name evidence="1" type="ORF">K4L44_03075</name>
</gene>
<evidence type="ECO:0000313" key="2">
    <source>
        <dbReference type="Proteomes" id="UP000826212"/>
    </source>
</evidence>
<dbReference type="Proteomes" id="UP000826212">
    <property type="component" value="Chromosome"/>
</dbReference>
<proteinExistence type="predicted"/>
<sequence length="429" mass="50478">MKSYLVLLTFFSFCFVMCKSEQAIVATQPINDTVDNIEMSNETSTETEVEDALKYAEGCVYKFDYKNAKDTLKSMYEAGKYNIKLLNRLESIYFVLGDFPKCIDLLDQVDSISPLKDQMIIHRGIVYRKMQKYEQANSDFSSVLQRDSMNVFLLEQIGDMTKARGLADFYNEYYRKAVEYGASPNVLDKYLKGLIKKNLKDSAMSVFYKYAPDNIKPYQRLRDTYGFLLYKSKRYSEAYIVYNALVEDKTQNSQAYYFAAMSLVSLNRKKEAIPFFEEYLTSVTELENYYPFYMLGCCYDEEGQLDKAMKMFDKALSLIYPKQEEVLRVYSKRGDLLAKKKNYKNAMEEYASIERFYPKEEMALFQIALLSQTKTKEYHKAAVYYQKVLQLIDPKEVEGDEVMYYIYNTSKSQSKKLKRYLNKDTFWEK</sequence>
<organism evidence="1 2">
    <name type="scientific">Halosquirtibacter laminarini</name>
    <dbReference type="NCBI Taxonomy" id="3374600"/>
    <lineage>
        <taxon>Bacteria</taxon>
        <taxon>Pseudomonadati</taxon>
        <taxon>Bacteroidota</taxon>
        <taxon>Bacteroidia</taxon>
        <taxon>Marinilabiliales</taxon>
        <taxon>Prolixibacteraceae</taxon>
        <taxon>Halosquirtibacter</taxon>
    </lineage>
</organism>